<feature type="chain" id="PRO_5041675430" evidence="5">
    <location>
        <begin position="23"/>
        <end position="574"/>
    </location>
</feature>
<comment type="subcellular location">
    <subcellularLocation>
        <location evidence="1">Cell membrane</location>
        <topology evidence="1">Lipid-anchor</topology>
    </subcellularLocation>
</comment>
<gene>
    <name evidence="7" type="ORF">PXC00_10835</name>
</gene>
<dbReference type="KEGG" id="carl:PXC00_10835"/>
<feature type="domain" description="Solute-binding protein family 5" evidence="6">
    <location>
        <begin position="93"/>
        <end position="494"/>
    </location>
</feature>
<evidence type="ECO:0000256" key="1">
    <source>
        <dbReference type="ARBA" id="ARBA00004193"/>
    </source>
</evidence>
<dbReference type="SUPFAM" id="SSF53850">
    <property type="entry name" value="Periplasmic binding protein-like II"/>
    <property type="match status" value="1"/>
</dbReference>
<keyword evidence="3" id="KW-0813">Transport</keyword>
<dbReference type="FunFam" id="3.10.105.10:FF:000001">
    <property type="entry name" value="Oligopeptide ABC transporter, oligopeptide-binding protein"/>
    <property type="match status" value="1"/>
</dbReference>
<dbReference type="Gene3D" id="3.90.76.10">
    <property type="entry name" value="Dipeptide-binding Protein, Domain 1"/>
    <property type="match status" value="1"/>
</dbReference>
<dbReference type="RefSeq" id="WP_316934956.1">
    <property type="nucleotide sequence ID" value="NZ_CP135996.1"/>
</dbReference>
<dbReference type="InterPro" id="IPR030678">
    <property type="entry name" value="Peptide/Ni-bd"/>
</dbReference>
<dbReference type="InterPro" id="IPR000914">
    <property type="entry name" value="SBP_5_dom"/>
</dbReference>
<dbReference type="CDD" id="cd08504">
    <property type="entry name" value="PBP2_OppA"/>
    <property type="match status" value="1"/>
</dbReference>
<accession>A0AA97D8L8</accession>
<dbReference type="PANTHER" id="PTHR30290:SF10">
    <property type="entry name" value="PERIPLASMIC OLIGOPEPTIDE-BINDING PROTEIN-RELATED"/>
    <property type="match status" value="1"/>
</dbReference>
<reference evidence="8" key="2">
    <citation type="submission" date="2024-06" db="EMBL/GenBank/DDBJ databases">
        <title>Caproicibacterium argilliputei sp. nov, a novel caproic acid producing anaerobic bacterium isolated from pit mud.</title>
        <authorList>
            <person name="Zeng C."/>
        </authorList>
    </citation>
    <scope>NUCLEOTIDE SEQUENCE [LARGE SCALE GENOMIC DNA]</scope>
    <source>
        <strain evidence="8">ZCY20-5</strain>
    </source>
</reference>
<dbReference type="PROSITE" id="PS01040">
    <property type="entry name" value="SBP_BACTERIAL_5"/>
    <property type="match status" value="1"/>
</dbReference>
<reference evidence="8" key="3">
    <citation type="submission" date="2024-06" db="EMBL/GenBank/DDBJ databases">
        <authorList>
            <person name="Zeng C."/>
        </authorList>
    </citation>
    <scope>NUCLEOTIDE SEQUENCE [LARGE SCALE GENOMIC DNA]</scope>
    <source>
        <strain evidence="8">ZCY20-5</strain>
    </source>
</reference>
<keyword evidence="8" id="KW-1185">Reference proteome</keyword>
<keyword evidence="4 5" id="KW-0732">Signal</keyword>
<dbReference type="PANTHER" id="PTHR30290">
    <property type="entry name" value="PERIPLASMIC BINDING COMPONENT OF ABC TRANSPORTER"/>
    <property type="match status" value="1"/>
</dbReference>
<feature type="signal peptide" evidence="5">
    <location>
        <begin position="1"/>
        <end position="22"/>
    </location>
</feature>
<comment type="similarity">
    <text evidence="2">Belongs to the bacterial solute-binding protein 5 family.</text>
</comment>
<dbReference type="AlphaFoldDB" id="A0AA97D8L8"/>
<dbReference type="GO" id="GO:0015833">
    <property type="term" value="P:peptide transport"/>
    <property type="evidence" value="ECO:0007669"/>
    <property type="project" value="TreeGrafter"/>
</dbReference>
<dbReference type="Pfam" id="PF00496">
    <property type="entry name" value="SBP_bac_5"/>
    <property type="match status" value="1"/>
</dbReference>
<evidence type="ECO:0000256" key="2">
    <source>
        <dbReference type="ARBA" id="ARBA00005695"/>
    </source>
</evidence>
<protein>
    <submittedName>
        <fullName evidence="7">Peptide ABC transporter substrate-binding protein</fullName>
    </submittedName>
</protein>
<dbReference type="GO" id="GO:0043190">
    <property type="term" value="C:ATP-binding cassette (ABC) transporter complex"/>
    <property type="evidence" value="ECO:0007669"/>
    <property type="project" value="InterPro"/>
</dbReference>
<dbReference type="PIRSF" id="PIRSF002741">
    <property type="entry name" value="MppA"/>
    <property type="match status" value="1"/>
</dbReference>
<reference evidence="7 8" key="1">
    <citation type="submission" date="2024-06" db="EMBL/GenBank/DDBJ databases">
        <title>Caproicibacterium argilliputei sp. nov, a novel caproic acid producing anaerobic bacterium isolated from pit mud.</title>
        <authorList>
            <person name="Xia S."/>
        </authorList>
    </citation>
    <scope>NUCLEOTIDE SEQUENCE [LARGE SCALE GENOMIC DNA]</scope>
    <source>
        <strain evidence="7 8">ZCY20-5</strain>
    </source>
</reference>
<dbReference type="FunFam" id="3.90.76.10:FF:000001">
    <property type="entry name" value="Oligopeptide ABC transporter substrate-binding protein"/>
    <property type="match status" value="1"/>
</dbReference>
<organism evidence="7 8">
    <name type="scientific">Caproicibacterium argilliputei</name>
    <dbReference type="NCBI Taxonomy" id="3030016"/>
    <lineage>
        <taxon>Bacteria</taxon>
        <taxon>Bacillati</taxon>
        <taxon>Bacillota</taxon>
        <taxon>Clostridia</taxon>
        <taxon>Eubacteriales</taxon>
        <taxon>Oscillospiraceae</taxon>
        <taxon>Caproicibacterium</taxon>
    </lineage>
</organism>
<evidence type="ECO:0000256" key="5">
    <source>
        <dbReference type="SAM" id="SignalP"/>
    </source>
</evidence>
<dbReference type="PROSITE" id="PS51257">
    <property type="entry name" value="PROKAR_LIPOPROTEIN"/>
    <property type="match status" value="1"/>
</dbReference>
<dbReference type="InterPro" id="IPR039424">
    <property type="entry name" value="SBP_5"/>
</dbReference>
<dbReference type="Gene3D" id="3.40.190.10">
    <property type="entry name" value="Periplasmic binding protein-like II"/>
    <property type="match status" value="1"/>
</dbReference>
<evidence type="ECO:0000256" key="3">
    <source>
        <dbReference type="ARBA" id="ARBA00022448"/>
    </source>
</evidence>
<evidence type="ECO:0000259" key="6">
    <source>
        <dbReference type="Pfam" id="PF00496"/>
    </source>
</evidence>
<dbReference type="EMBL" id="CP135996">
    <property type="protein sequence ID" value="WOC31692.1"/>
    <property type="molecule type" value="Genomic_DNA"/>
</dbReference>
<dbReference type="GO" id="GO:0030288">
    <property type="term" value="C:outer membrane-bounded periplasmic space"/>
    <property type="evidence" value="ECO:0007669"/>
    <property type="project" value="UniProtKB-ARBA"/>
</dbReference>
<proteinExistence type="inferred from homology"/>
<dbReference type="Gene3D" id="3.10.105.10">
    <property type="entry name" value="Dipeptide-binding Protein, Domain 3"/>
    <property type="match status" value="1"/>
</dbReference>
<name>A0AA97D8L8_9FIRM</name>
<dbReference type="InterPro" id="IPR023765">
    <property type="entry name" value="SBP_5_CS"/>
</dbReference>
<evidence type="ECO:0000313" key="7">
    <source>
        <dbReference type="EMBL" id="WOC31692.1"/>
    </source>
</evidence>
<dbReference type="Proteomes" id="UP001300604">
    <property type="component" value="Chromosome"/>
</dbReference>
<evidence type="ECO:0000313" key="8">
    <source>
        <dbReference type="Proteomes" id="UP001300604"/>
    </source>
</evidence>
<sequence>MKFMKKSIALLLAGAMAVSVTACGGSTTTASGSTGSAASTNLYAGTTDPNTVTVDMRTEPPELNTTQTQDTASADILRMVMSGLVRLDKDDNAQPDMAEKWDISADKKTYTFHLRKDAKWSNGDPVTAKDFLYAWKQGMDQSNGATYAFILYTNIKNGQAYFDATKTPAAKRTAAEKAKVDAAEKNLGCKAADDYTLTLTLENPLPYALPLMAFTAYMPLDQKAYESIGADKYAKEASQIVTNGAYKISEWVHDDHITLAKNDSYWNAANNQISNVKYLMMKDTNARMNAFKGAQVDCINLTGDQITQMKAEGQPIESYVAGSNWYFQYNTKKKGLDNANIRKALGEAINVNSFIKDVLKDDSVVADGLVPTNIKGADSKPYAEGREKLVSYNVDEAKTLLEKGLKETGLTKDSLKLTFITDDTSAAQQQAAFFQEQWKSTLGISVELKPMSFKARIAAMNQGDFDIVMAGWSPDYNDAMTFLDMWTTGNGNNNGKYSNPEYDKLIAAATKESDAAKRQDDLRKAEKLVASTDCAVYPLYFQVVPYVTSAKISGMTRSGFQEYDFTDGAKITTK</sequence>
<dbReference type="GO" id="GO:1904680">
    <property type="term" value="F:peptide transmembrane transporter activity"/>
    <property type="evidence" value="ECO:0007669"/>
    <property type="project" value="TreeGrafter"/>
</dbReference>
<evidence type="ECO:0000256" key="4">
    <source>
        <dbReference type="ARBA" id="ARBA00022729"/>
    </source>
</evidence>